<dbReference type="InterPro" id="IPR002105">
    <property type="entry name" value="Dockerin_1_rpt"/>
</dbReference>
<accession>A0ABR8Q5E2</accession>
<evidence type="ECO:0000313" key="3">
    <source>
        <dbReference type="EMBL" id="MBD7915638.1"/>
    </source>
</evidence>
<dbReference type="InterPro" id="IPR018247">
    <property type="entry name" value="EF_Hand_1_Ca_BS"/>
</dbReference>
<reference evidence="3 4" key="1">
    <citation type="submission" date="2020-08" db="EMBL/GenBank/DDBJ databases">
        <title>A Genomic Blueprint of the Chicken Gut Microbiome.</title>
        <authorList>
            <person name="Gilroy R."/>
            <person name="Ravi A."/>
            <person name="Getino M."/>
            <person name="Pursley I."/>
            <person name="Horton D.L."/>
            <person name="Alikhan N.-F."/>
            <person name="Baker D."/>
            <person name="Gharbi K."/>
            <person name="Hall N."/>
            <person name="Watson M."/>
            <person name="Adriaenssens E.M."/>
            <person name="Foster-Nyarko E."/>
            <person name="Jarju S."/>
            <person name="Secka A."/>
            <person name="Antonio M."/>
            <person name="Oren A."/>
            <person name="Chaudhuri R."/>
            <person name="La Ragione R.M."/>
            <person name="Hildebrand F."/>
            <person name="Pallen M.J."/>
        </authorList>
    </citation>
    <scope>NUCLEOTIDE SEQUENCE [LARGE SCALE GENOMIC DNA]</scope>
    <source>
        <strain evidence="3 4">Sa3CUN1</strain>
    </source>
</reference>
<dbReference type="InterPro" id="IPR038765">
    <property type="entry name" value="Papain-like_cys_pep_sf"/>
</dbReference>
<protein>
    <recommendedName>
        <fullName evidence="2">Dockerin domain-containing protein</fullName>
    </recommendedName>
</protein>
<dbReference type="InterPro" id="IPR052557">
    <property type="entry name" value="CAP/Cytokinesis_protein"/>
</dbReference>
<evidence type="ECO:0000259" key="2">
    <source>
        <dbReference type="PROSITE" id="PS51766"/>
    </source>
</evidence>
<comment type="caution">
    <text evidence="3">The sequence shown here is derived from an EMBL/GenBank/DDBJ whole genome shotgun (WGS) entry which is preliminary data.</text>
</comment>
<dbReference type="PROSITE" id="PS51766">
    <property type="entry name" value="DOCKERIN"/>
    <property type="match status" value="1"/>
</dbReference>
<sequence>MKRFLSVLIIIFIVGSNITVYADENNSNDINEEVVEFNLQDYYKYNDSKLGIETYSLQKSEIKESIYDGLVNLKTKINITSYISDVNNDNESINEILSLYFDVLNEHPEIFYSKNFTRVGYSYNPSTNKITYIEFLVDYLYDEDTINSMKSKLNEKINYIQTNYLDGVTDKFQQEYIIHDYIVNNTTYDYENYKNNTIPQESYTVYGALVNGVAVCEGYSKAALLLFNKVGIEAGIVTSSSMNHAWNYVNIDNKYYHVDLTWDDPVPESNRIRYNYFNLTNTEMLRDHYGWNSAIYPSFSDISLSALRELVFNQGSNIARVDNRLYYIDGQILYSTDLYGRYKKIEASVGYGYMPIAYKNSIIFVDKLNLNDIVKKYDLSSKSISTLYEANGTVYGIYTKEDILYIDTEEGLKDIKLSIYGDLNNDGIIDINDIALIATKYNLTSTSSDWNKAYDLNNDNIIDIFDLVILSKKLS</sequence>
<dbReference type="Pfam" id="PF00404">
    <property type="entry name" value="Dockerin_1"/>
    <property type="match status" value="1"/>
</dbReference>
<dbReference type="InterPro" id="IPR036439">
    <property type="entry name" value="Dockerin_dom_sf"/>
</dbReference>
<evidence type="ECO:0000256" key="1">
    <source>
        <dbReference type="SAM" id="SignalP"/>
    </source>
</evidence>
<dbReference type="PANTHER" id="PTHR46333:SF2">
    <property type="entry name" value="CYTOKINESIS PROTEIN 3"/>
    <property type="match status" value="1"/>
</dbReference>
<feature type="domain" description="Dockerin" evidence="2">
    <location>
        <begin position="416"/>
        <end position="475"/>
    </location>
</feature>
<dbReference type="PROSITE" id="PS00018">
    <property type="entry name" value="EF_HAND_1"/>
    <property type="match status" value="2"/>
</dbReference>
<gene>
    <name evidence="3" type="ORF">H9660_10830</name>
</gene>
<dbReference type="Gene3D" id="3.10.620.30">
    <property type="match status" value="1"/>
</dbReference>
<dbReference type="InterPro" id="IPR002931">
    <property type="entry name" value="Transglutaminase-like"/>
</dbReference>
<dbReference type="InterPro" id="IPR016134">
    <property type="entry name" value="Dockerin_dom"/>
</dbReference>
<name>A0ABR8Q5E2_9CLOT</name>
<dbReference type="CDD" id="cd14254">
    <property type="entry name" value="Dockerin_II"/>
    <property type="match status" value="1"/>
</dbReference>
<dbReference type="SUPFAM" id="SSF54001">
    <property type="entry name" value="Cysteine proteinases"/>
    <property type="match status" value="1"/>
</dbReference>
<dbReference type="Proteomes" id="UP000640335">
    <property type="component" value="Unassembled WGS sequence"/>
</dbReference>
<organism evidence="3 4">
    <name type="scientific">Clostridium gallinarum</name>
    <dbReference type="NCBI Taxonomy" id="2762246"/>
    <lineage>
        <taxon>Bacteria</taxon>
        <taxon>Bacillati</taxon>
        <taxon>Bacillota</taxon>
        <taxon>Clostridia</taxon>
        <taxon>Eubacteriales</taxon>
        <taxon>Clostridiaceae</taxon>
        <taxon>Clostridium</taxon>
    </lineage>
</organism>
<keyword evidence="1" id="KW-0732">Signal</keyword>
<keyword evidence="4" id="KW-1185">Reference proteome</keyword>
<dbReference type="RefSeq" id="WP_191750398.1">
    <property type="nucleotide sequence ID" value="NZ_JACSQZ010000039.1"/>
</dbReference>
<feature type="signal peptide" evidence="1">
    <location>
        <begin position="1"/>
        <end position="22"/>
    </location>
</feature>
<dbReference type="PANTHER" id="PTHR46333">
    <property type="entry name" value="CYTOKINESIS PROTEIN 3"/>
    <property type="match status" value="1"/>
</dbReference>
<dbReference type="Gene3D" id="1.10.1330.10">
    <property type="entry name" value="Dockerin domain"/>
    <property type="match status" value="1"/>
</dbReference>
<proteinExistence type="predicted"/>
<dbReference type="Pfam" id="PF01841">
    <property type="entry name" value="Transglut_core"/>
    <property type="match status" value="1"/>
</dbReference>
<dbReference type="SUPFAM" id="SSF63446">
    <property type="entry name" value="Type I dockerin domain"/>
    <property type="match status" value="1"/>
</dbReference>
<evidence type="ECO:0000313" key="4">
    <source>
        <dbReference type="Proteomes" id="UP000640335"/>
    </source>
</evidence>
<feature type="chain" id="PRO_5046541663" description="Dockerin domain-containing protein" evidence="1">
    <location>
        <begin position="23"/>
        <end position="475"/>
    </location>
</feature>
<dbReference type="EMBL" id="JACSQZ010000039">
    <property type="protein sequence ID" value="MBD7915638.1"/>
    <property type="molecule type" value="Genomic_DNA"/>
</dbReference>